<organism evidence="1 2">
    <name type="scientific">Guyanagaster necrorhizus</name>
    <dbReference type="NCBI Taxonomy" id="856835"/>
    <lineage>
        <taxon>Eukaryota</taxon>
        <taxon>Fungi</taxon>
        <taxon>Dikarya</taxon>
        <taxon>Basidiomycota</taxon>
        <taxon>Agaricomycotina</taxon>
        <taxon>Agaricomycetes</taxon>
        <taxon>Agaricomycetidae</taxon>
        <taxon>Agaricales</taxon>
        <taxon>Marasmiineae</taxon>
        <taxon>Physalacriaceae</taxon>
        <taxon>Guyanagaster</taxon>
    </lineage>
</organism>
<keyword evidence="2" id="KW-1185">Reference proteome</keyword>
<sequence>MKLSLSEQLPSRCMTNHKRQEPAQCVELSGVSDPVVRYIGPSMLLPLFPFENLELEHILESSSVHPVSSPLTVSLSLRLSMNTDRLSNGIPLRRWARVRNISSEETPALKRSVFLGCCLPKIGYFLVLPQYWLTWTFEISILLPSIASRLTITTVKSPPLKFAIAQLQKPSPPTTKFYRGAESTRARWRQDL</sequence>
<reference evidence="1" key="1">
    <citation type="submission" date="2020-11" db="EMBL/GenBank/DDBJ databases">
        <title>Adaptations for nitrogen fixation in a non-lichenized fungal sporocarp promotes dispersal by wood-feeding termites.</title>
        <authorList>
            <consortium name="DOE Joint Genome Institute"/>
            <person name="Koch R.A."/>
            <person name="Yoon G."/>
            <person name="Arayal U."/>
            <person name="Lail K."/>
            <person name="Amirebrahimi M."/>
            <person name="Labutti K."/>
            <person name="Lipzen A."/>
            <person name="Riley R."/>
            <person name="Barry K."/>
            <person name="Henrissat B."/>
            <person name="Grigoriev I.V."/>
            <person name="Herr J.R."/>
            <person name="Aime M.C."/>
        </authorList>
    </citation>
    <scope>NUCLEOTIDE SEQUENCE</scope>
    <source>
        <strain evidence="1">MCA 3950</strain>
    </source>
</reference>
<name>A0A9P7VGY6_9AGAR</name>
<comment type="caution">
    <text evidence="1">The sequence shown here is derived from an EMBL/GenBank/DDBJ whole genome shotgun (WGS) entry which is preliminary data.</text>
</comment>
<dbReference type="EMBL" id="MU250572">
    <property type="protein sequence ID" value="KAG7440378.1"/>
    <property type="molecule type" value="Genomic_DNA"/>
</dbReference>
<dbReference type="RefSeq" id="XP_043033878.1">
    <property type="nucleotide sequence ID" value="XM_043177967.1"/>
</dbReference>
<dbReference type="AlphaFoldDB" id="A0A9P7VGY6"/>
<protein>
    <submittedName>
        <fullName evidence="1">Uncharacterized protein</fullName>
    </submittedName>
</protein>
<gene>
    <name evidence="1" type="ORF">BT62DRAFT_1012739</name>
</gene>
<dbReference type="Proteomes" id="UP000812287">
    <property type="component" value="Unassembled WGS sequence"/>
</dbReference>
<accession>A0A9P7VGY6</accession>
<proteinExistence type="predicted"/>
<dbReference type="GeneID" id="66100254"/>
<evidence type="ECO:0000313" key="2">
    <source>
        <dbReference type="Proteomes" id="UP000812287"/>
    </source>
</evidence>
<evidence type="ECO:0000313" key="1">
    <source>
        <dbReference type="EMBL" id="KAG7440378.1"/>
    </source>
</evidence>